<evidence type="ECO:0000313" key="9">
    <source>
        <dbReference type="EMBL" id="MDJ1505620.1"/>
    </source>
</evidence>
<keyword evidence="3 6" id="KW-0732">Signal</keyword>
<evidence type="ECO:0000256" key="3">
    <source>
        <dbReference type="ARBA" id="ARBA00022729"/>
    </source>
</evidence>
<accession>A0AAE3UHM0</accession>
<keyword evidence="4" id="KW-0472">Membrane</keyword>
<dbReference type="SUPFAM" id="SSF48452">
    <property type="entry name" value="TPR-like"/>
    <property type="match status" value="1"/>
</dbReference>
<feature type="domain" description="RagB/SusD" evidence="7">
    <location>
        <begin position="279"/>
        <end position="562"/>
    </location>
</feature>
<name>A0AAE3UHM0_9BACT</name>
<comment type="subcellular location">
    <subcellularLocation>
        <location evidence="1">Cell outer membrane</location>
    </subcellularLocation>
</comment>
<evidence type="ECO:0000313" key="10">
    <source>
        <dbReference type="Proteomes" id="UP001232063"/>
    </source>
</evidence>
<evidence type="ECO:0000256" key="4">
    <source>
        <dbReference type="ARBA" id="ARBA00023136"/>
    </source>
</evidence>
<dbReference type="Pfam" id="PF14322">
    <property type="entry name" value="SusD-like_3"/>
    <property type="match status" value="1"/>
</dbReference>
<dbReference type="EMBL" id="JASJOU010000017">
    <property type="protein sequence ID" value="MDJ1505620.1"/>
    <property type="molecule type" value="Genomic_DNA"/>
</dbReference>
<evidence type="ECO:0000256" key="5">
    <source>
        <dbReference type="ARBA" id="ARBA00023237"/>
    </source>
</evidence>
<dbReference type="AlphaFoldDB" id="A0AAE3UHM0"/>
<proteinExistence type="inferred from homology"/>
<feature type="chain" id="PRO_5042284066" evidence="6">
    <location>
        <begin position="27"/>
        <end position="562"/>
    </location>
</feature>
<evidence type="ECO:0000256" key="1">
    <source>
        <dbReference type="ARBA" id="ARBA00004442"/>
    </source>
</evidence>
<feature type="domain" description="SusD-like N-terminal" evidence="8">
    <location>
        <begin position="113"/>
        <end position="241"/>
    </location>
</feature>
<evidence type="ECO:0000259" key="7">
    <source>
        <dbReference type="Pfam" id="PF07980"/>
    </source>
</evidence>
<evidence type="ECO:0000259" key="8">
    <source>
        <dbReference type="Pfam" id="PF14322"/>
    </source>
</evidence>
<keyword evidence="5" id="KW-0998">Cell outer membrane</keyword>
<evidence type="ECO:0000256" key="2">
    <source>
        <dbReference type="ARBA" id="ARBA00006275"/>
    </source>
</evidence>
<dbReference type="InterPro" id="IPR033985">
    <property type="entry name" value="SusD-like_N"/>
</dbReference>
<dbReference type="PROSITE" id="PS51257">
    <property type="entry name" value="PROKAR_LIPOPROTEIN"/>
    <property type="match status" value="1"/>
</dbReference>
<dbReference type="Proteomes" id="UP001232063">
    <property type="component" value="Unassembled WGS sequence"/>
</dbReference>
<dbReference type="RefSeq" id="WP_314517837.1">
    <property type="nucleotide sequence ID" value="NZ_JASJOU010000017.1"/>
</dbReference>
<reference evidence="9" key="1">
    <citation type="submission" date="2023-05" db="EMBL/GenBank/DDBJ databases">
        <authorList>
            <person name="Zhang X."/>
        </authorList>
    </citation>
    <scope>NUCLEOTIDE SEQUENCE</scope>
    <source>
        <strain evidence="9">BD1B2-1</strain>
    </source>
</reference>
<keyword evidence="10" id="KW-1185">Reference proteome</keyword>
<feature type="signal peptide" evidence="6">
    <location>
        <begin position="1"/>
        <end position="26"/>
    </location>
</feature>
<dbReference type="InterPro" id="IPR011990">
    <property type="entry name" value="TPR-like_helical_dom_sf"/>
</dbReference>
<dbReference type="GO" id="GO:0009279">
    <property type="term" value="C:cell outer membrane"/>
    <property type="evidence" value="ECO:0007669"/>
    <property type="project" value="UniProtKB-SubCell"/>
</dbReference>
<gene>
    <name evidence="9" type="ORF">QNI22_33500</name>
</gene>
<comment type="caution">
    <text evidence="9">The sequence shown here is derived from an EMBL/GenBank/DDBJ whole genome shotgun (WGS) entry which is preliminary data.</text>
</comment>
<dbReference type="CDD" id="cd08977">
    <property type="entry name" value="SusD"/>
    <property type="match status" value="1"/>
</dbReference>
<organism evidence="9 10">
    <name type="scientific">Xanthocytophaga agilis</name>
    <dbReference type="NCBI Taxonomy" id="3048010"/>
    <lineage>
        <taxon>Bacteria</taxon>
        <taxon>Pseudomonadati</taxon>
        <taxon>Bacteroidota</taxon>
        <taxon>Cytophagia</taxon>
        <taxon>Cytophagales</taxon>
        <taxon>Rhodocytophagaceae</taxon>
        <taxon>Xanthocytophaga</taxon>
    </lineage>
</organism>
<evidence type="ECO:0000256" key="6">
    <source>
        <dbReference type="SAM" id="SignalP"/>
    </source>
</evidence>
<dbReference type="Gene3D" id="1.25.40.390">
    <property type="match status" value="1"/>
</dbReference>
<protein>
    <submittedName>
        <fullName evidence="9">RagB/SusD family nutrient uptake outer membrane protein</fullName>
    </submittedName>
</protein>
<comment type="similarity">
    <text evidence="2">Belongs to the SusD family.</text>
</comment>
<dbReference type="Pfam" id="PF07980">
    <property type="entry name" value="SusD_RagB"/>
    <property type="match status" value="1"/>
</dbReference>
<sequence>MKRNIKNTYIWLTLIVCMTVFLSSCNEDFLDVTTTDRISDDAITSDSSLFEDYVINRYMGVKLQDKEAEGTNPGFGRGFEYALWGSITDEAIYNSDDNTWAIHRGLLSPEATGIAGTLWSRSYRSIRECNYALQIIENVPMSASRKQMLIAELKFIRAFRYHDLIRNYGTVVLMGDKVYYLSDNLTDESLFKRSTIAEGITYVVSQLEEAAAGLPASNTSAWPLGRATKGAALALKSRLLLYAASPLYGASSWETAAKAAKDVMDLGSYSLHNNYQSLFLTPSSNEIIFERLYVIGARHVCLEISNGANGYGGWAGNTPLQNLVDSYEVVEDENTAVPFDWNNSAHASKPYTDRDPRFYATILYNGATYRDRQVETFTPGGQDSKDGKDNWNTSKTGYYLRKFIDEKLPINNPWDVAGTQPWIYMRYAEILLNYAEAQNEAAGPDASVYSAINQIRSRAGMPDLPIGLSQSAMRTAIQRERQVELAFEEHRFYDVRRWKIAMDTENQPAYGITITKNADGTFAYTRKVALDGRKFEEKHYWLPIPLAEIQASNGKLQQSPNY</sequence>
<dbReference type="InterPro" id="IPR012944">
    <property type="entry name" value="SusD_RagB_dom"/>
</dbReference>